<dbReference type="RefSeq" id="WP_382164770.1">
    <property type="nucleotide sequence ID" value="NZ_JBHTBR010000002.1"/>
</dbReference>
<dbReference type="InterPro" id="IPR012340">
    <property type="entry name" value="NA-bd_OB-fold"/>
</dbReference>
<feature type="compositionally biased region" description="Basic residues" evidence="8">
    <location>
        <begin position="733"/>
        <end position="744"/>
    </location>
</feature>
<dbReference type="SMART" id="SM00955">
    <property type="entry name" value="RNB"/>
    <property type="match status" value="1"/>
</dbReference>
<proteinExistence type="inferred from homology"/>
<keyword evidence="2 7" id="KW-0963">Cytoplasm</keyword>
<organism evidence="10 11">
    <name type="scientific">Hirschia litorea</name>
    <dbReference type="NCBI Taxonomy" id="1199156"/>
    <lineage>
        <taxon>Bacteria</taxon>
        <taxon>Pseudomonadati</taxon>
        <taxon>Pseudomonadota</taxon>
        <taxon>Alphaproteobacteria</taxon>
        <taxon>Hyphomonadales</taxon>
        <taxon>Hyphomonadaceae</taxon>
        <taxon>Hirschia</taxon>
    </lineage>
</organism>
<evidence type="ECO:0000256" key="8">
    <source>
        <dbReference type="SAM" id="MobiDB-lite"/>
    </source>
</evidence>
<dbReference type="Gene3D" id="2.40.50.140">
    <property type="entry name" value="Nucleic acid-binding proteins"/>
    <property type="match status" value="1"/>
</dbReference>
<keyword evidence="11" id="KW-1185">Reference proteome</keyword>
<feature type="domain" description="S1 motif" evidence="9">
    <location>
        <begin position="627"/>
        <end position="708"/>
    </location>
</feature>
<accession>A0ABW2IGC2</accession>
<dbReference type="Pfam" id="PF00773">
    <property type="entry name" value="RNB"/>
    <property type="match status" value="1"/>
</dbReference>
<dbReference type="EC" id="3.1.13.1" evidence="7"/>
<evidence type="ECO:0000256" key="5">
    <source>
        <dbReference type="ARBA" id="ARBA00022839"/>
    </source>
</evidence>
<keyword evidence="3 7" id="KW-0540">Nuclease</keyword>
<dbReference type="InterPro" id="IPR040476">
    <property type="entry name" value="CSD2"/>
</dbReference>
<evidence type="ECO:0000256" key="4">
    <source>
        <dbReference type="ARBA" id="ARBA00022801"/>
    </source>
</evidence>
<dbReference type="PROSITE" id="PS01175">
    <property type="entry name" value="RIBONUCLEASE_II"/>
    <property type="match status" value="1"/>
</dbReference>
<dbReference type="PANTHER" id="PTHR23355">
    <property type="entry name" value="RIBONUCLEASE"/>
    <property type="match status" value="1"/>
</dbReference>
<comment type="subcellular location">
    <subcellularLocation>
        <location evidence="7">Cytoplasm</location>
    </subcellularLocation>
</comment>
<gene>
    <name evidence="7 10" type="primary">rnr</name>
    <name evidence="10" type="ORF">ACFQS8_00780</name>
</gene>
<dbReference type="InterPro" id="IPR003029">
    <property type="entry name" value="S1_domain"/>
</dbReference>
<comment type="function">
    <text evidence="7">3'-5' exoribonuclease that releases 5'-nucleoside monophosphates and is involved in maturation of structured RNAs.</text>
</comment>
<dbReference type="Proteomes" id="UP001596492">
    <property type="component" value="Unassembled WGS sequence"/>
</dbReference>
<comment type="caution">
    <text evidence="10">The sequence shown here is derived from an EMBL/GenBank/DDBJ whole genome shotgun (WGS) entry which is preliminary data.</text>
</comment>
<evidence type="ECO:0000256" key="1">
    <source>
        <dbReference type="ARBA" id="ARBA00001849"/>
    </source>
</evidence>
<dbReference type="EMBL" id="JBHTBR010000002">
    <property type="protein sequence ID" value="MFC7290136.1"/>
    <property type="molecule type" value="Genomic_DNA"/>
</dbReference>
<dbReference type="CDD" id="cd04471">
    <property type="entry name" value="S1_RNase_R"/>
    <property type="match status" value="1"/>
</dbReference>
<dbReference type="Pfam" id="PF00575">
    <property type="entry name" value="S1"/>
    <property type="match status" value="1"/>
</dbReference>
<dbReference type="HAMAP" id="MF_01895">
    <property type="entry name" value="RNase_R"/>
    <property type="match status" value="1"/>
</dbReference>
<dbReference type="InterPro" id="IPR022966">
    <property type="entry name" value="RNase_II/R_CS"/>
</dbReference>
<keyword evidence="4 7" id="KW-0378">Hydrolase</keyword>
<comment type="similarity">
    <text evidence="7">Belongs to the RNR ribonuclease family. RNase R subfamily.</text>
</comment>
<dbReference type="PROSITE" id="PS50126">
    <property type="entry name" value="S1"/>
    <property type="match status" value="1"/>
</dbReference>
<dbReference type="Pfam" id="PF17876">
    <property type="entry name" value="CSD2"/>
    <property type="match status" value="1"/>
</dbReference>
<protein>
    <recommendedName>
        <fullName evidence="7">Ribonuclease R</fullName>
        <shortName evidence="7">RNase R</shortName>
        <ecNumber evidence="7">3.1.13.1</ecNumber>
    </recommendedName>
</protein>
<evidence type="ECO:0000256" key="2">
    <source>
        <dbReference type="ARBA" id="ARBA00022490"/>
    </source>
</evidence>
<dbReference type="PANTHER" id="PTHR23355:SF9">
    <property type="entry name" value="DIS3-LIKE EXONUCLEASE 2"/>
    <property type="match status" value="1"/>
</dbReference>
<comment type="catalytic activity">
    <reaction evidence="1 7">
        <text>Exonucleolytic cleavage in the 3'- to 5'-direction to yield nucleoside 5'-phosphates.</text>
        <dbReference type="EC" id="3.1.13.1"/>
    </reaction>
</comment>
<evidence type="ECO:0000313" key="11">
    <source>
        <dbReference type="Proteomes" id="UP001596492"/>
    </source>
</evidence>
<dbReference type="InterPro" id="IPR004476">
    <property type="entry name" value="RNase_II/RNase_R"/>
</dbReference>
<evidence type="ECO:0000259" key="9">
    <source>
        <dbReference type="PROSITE" id="PS50126"/>
    </source>
</evidence>
<keyword evidence="5 7" id="KW-0269">Exonuclease</keyword>
<evidence type="ECO:0000313" key="10">
    <source>
        <dbReference type="EMBL" id="MFC7290136.1"/>
    </source>
</evidence>
<evidence type="ECO:0000256" key="7">
    <source>
        <dbReference type="HAMAP-Rule" id="MF_01895"/>
    </source>
</evidence>
<keyword evidence="6 7" id="KW-0694">RNA-binding</keyword>
<evidence type="ECO:0000256" key="6">
    <source>
        <dbReference type="ARBA" id="ARBA00022884"/>
    </source>
</evidence>
<dbReference type="SMART" id="SM00316">
    <property type="entry name" value="S1"/>
    <property type="match status" value="1"/>
</dbReference>
<reference evidence="11" key="1">
    <citation type="journal article" date="2019" name="Int. J. Syst. Evol. Microbiol.">
        <title>The Global Catalogue of Microorganisms (GCM) 10K type strain sequencing project: providing services to taxonomists for standard genome sequencing and annotation.</title>
        <authorList>
            <consortium name="The Broad Institute Genomics Platform"/>
            <consortium name="The Broad Institute Genome Sequencing Center for Infectious Disease"/>
            <person name="Wu L."/>
            <person name="Ma J."/>
        </authorList>
    </citation>
    <scope>NUCLEOTIDE SEQUENCE [LARGE SCALE GENOMIC DNA]</scope>
    <source>
        <strain evidence="11">CCUG 51308</strain>
    </source>
</reference>
<dbReference type="NCBIfam" id="TIGR00358">
    <property type="entry name" value="3_prime_RNase"/>
    <property type="match status" value="1"/>
</dbReference>
<evidence type="ECO:0000256" key="3">
    <source>
        <dbReference type="ARBA" id="ARBA00022722"/>
    </source>
</evidence>
<dbReference type="SUPFAM" id="SSF50249">
    <property type="entry name" value="Nucleic acid-binding proteins"/>
    <property type="match status" value="2"/>
</dbReference>
<dbReference type="InterPro" id="IPR050180">
    <property type="entry name" value="RNR_Ribonuclease"/>
</dbReference>
<name>A0ABW2IGC2_9PROT</name>
<dbReference type="InterPro" id="IPR011805">
    <property type="entry name" value="RNase_R"/>
</dbReference>
<dbReference type="NCBIfam" id="TIGR02063">
    <property type="entry name" value="RNase_R"/>
    <property type="match status" value="1"/>
</dbReference>
<feature type="region of interest" description="Disordered" evidence="8">
    <location>
        <begin position="714"/>
        <end position="760"/>
    </location>
</feature>
<dbReference type="GO" id="GO:0008859">
    <property type="term" value="F:exoribonuclease II activity"/>
    <property type="evidence" value="ECO:0007669"/>
    <property type="project" value="UniProtKB-EC"/>
</dbReference>
<dbReference type="InterPro" id="IPR001900">
    <property type="entry name" value="RNase_II/R"/>
</dbReference>
<sequence length="760" mass="84669">MSNITEKAVLEFLERNPDKSNKREIARGLGVQGSDRVALRQILKKLETEGTIARTGKRQFASVDAPPPTSVVKFEKIDEHGDLVGRCIGTDGLYGPDITCVATASRKRNETFAIGDRALCKVGKANDGLWYAKVIKKFDDTPQTTVIGLFEANRHGGRVKPTSRKDKHEYLVEKALSKDAETGDIVRIKLKKSKPHGPQMAEVVEIVGTMDNPKSASIVALHTHDVPDEFPTEVLAEAENATAQDTKREDLTHLPLVTIDPADARDHDDAVYAKPDDAENNKGGWIVYVAIADVAAYVQHGTALDDEAFRRGNSTYFPDRVAPMLPEALSAEQCSLKENEIRETFAVEMRFNAAGDKIDHRFIRGTMRSAAKLSYEQAQNAVDGKPDEKSAPLLETVLKPLWAAYACVGKAREKRQPLDLDLPERRVALDKEGNVLGVYTKDRFDAHKLIEEFMIQANVCAAESLEKTHSPLIYRIHEEPSDEKILALGIFLPTIGMKWTRGEKKTSARFNRLLEQSRSTEHEHLVSEMVLRSQSQARYSHENYGHFGLNLAKYAHFTSPIRRYSDLIVHRALIRALGLGPDGISDVESKRLEQIAEHLTTTERRSMAAERDATDRYLVAFMSDKVGAEFQGRIAGVTKAGLFVKLNDSGADGFIPAARLSEEYWLYDENNAALVGDRTEMRYEMGMPVLVKLAEATPVTGGLLFEMLSDPRPAREELLKPKRARHGRDNHPPRGRKGGSKKRTAASQGRPKNIRLGKRK</sequence>